<evidence type="ECO:0000256" key="1">
    <source>
        <dbReference type="SAM" id="MobiDB-lite"/>
    </source>
</evidence>
<sequence length="68" mass="7464">MMNKPIGVFVNQTNPPIGPPPRLDNQGMWNSDGSDPSWDLLVAPFTSCVSYVKDLTPLAFGDEASWQL</sequence>
<dbReference type="EMBL" id="JALJOT010000001">
    <property type="protein sequence ID" value="KAK9918067.1"/>
    <property type="molecule type" value="Genomic_DNA"/>
</dbReference>
<reference evidence="2 3" key="1">
    <citation type="journal article" date="2024" name="Nat. Commun.">
        <title>Phylogenomics reveals the evolutionary origins of lichenization in chlorophyte algae.</title>
        <authorList>
            <person name="Puginier C."/>
            <person name="Libourel C."/>
            <person name="Otte J."/>
            <person name="Skaloud P."/>
            <person name="Haon M."/>
            <person name="Grisel S."/>
            <person name="Petersen M."/>
            <person name="Berrin J.G."/>
            <person name="Delaux P.M."/>
            <person name="Dal Grande F."/>
            <person name="Keller J."/>
        </authorList>
    </citation>
    <scope>NUCLEOTIDE SEQUENCE [LARGE SCALE GENOMIC DNA]</scope>
    <source>
        <strain evidence="2 3">SAG 216-7</strain>
    </source>
</reference>
<organism evidence="2 3">
    <name type="scientific">Coccomyxa subellipsoidea</name>
    <dbReference type="NCBI Taxonomy" id="248742"/>
    <lineage>
        <taxon>Eukaryota</taxon>
        <taxon>Viridiplantae</taxon>
        <taxon>Chlorophyta</taxon>
        <taxon>core chlorophytes</taxon>
        <taxon>Trebouxiophyceae</taxon>
        <taxon>Trebouxiophyceae incertae sedis</taxon>
        <taxon>Coccomyxaceae</taxon>
        <taxon>Coccomyxa</taxon>
    </lineage>
</organism>
<feature type="region of interest" description="Disordered" evidence="1">
    <location>
        <begin position="9"/>
        <end position="30"/>
    </location>
</feature>
<proteinExistence type="predicted"/>
<protein>
    <submittedName>
        <fullName evidence="2">Uncharacterized protein</fullName>
    </submittedName>
</protein>
<dbReference type="Proteomes" id="UP001491310">
    <property type="component" value="Unassembled WGS sequence"/>
</dbReference>
<evidence type="ECO:0000313" key="3">
    <source>
        <dbReference type="Proteomes" id="UP001491310"/>
    </source>
</evidence>
<accession>A0ABR2Z1M5</accession>
<keyword evidence="3" id="KW-1185">Reference proteome</keyword>
<comment type="caution">
    <text evidence="2">The sequence shown here is derived from an EMBL/GenBank/DDBJ whole genome shotgun (WGS) entry which is preliminary data.</text>
</comment>
<evidence type="ECO:0000313" key="2">
    <source>
        <dbReference type="EMBL" id="KAK9918067.1"/>
    </source>
</evidence>
<name>A0ABR2Z1M5_9CHLO</name>
<gene>
    <name evidence="2" type="ORF">WJX75_000904</name>
</gene>